<keyword evidence="7" id="KW-0677">Repeat</keyword>
<feature type="domain" description="PHD-type" evidence="23">
    <location>
        <begin position="2367"/>
        <end position="2475"/>
    </location>
</feature>
<dbReference type="InterPro" id="IPR001965">
    <property type="entry name" value="Znf_PHD"/>
</dbReference>
<evidence type="ECO:0000259" key="20">
    <source>
        <dbReference type="PROSITE" id="PS50016"/>
    </source>
</evidence>
<feature type="compositionally biased region" description="Low complexity" evidence="18">
    <location>
        <begin position="969"/>
        <end position="978"/>
    </location>
</feature>
<dbReference type="PANTHER" id="PTHR45838">
    <property type="entry name" value="HISTONE-LYSINE-N-METHYLTRANSFERASE 2 KMT2 FAMILY MEMBER"/>
    <property type="match status" value="1"/>
</dbReference>
<dbReference type="SMART" id="SM00541">
    <property type="entry name" value="FYRN"/>
    <property type="match status" value="1"/>
</dbReference>
<feature type="region of interest" description="Disordered" evidence="18">
    <location>
        <begin position="1320"/>
        <end position="1339"/>
    </location>
</feature>
<feature type="domain" description="PHD-type" evidence="20">
    <location>
        <begin position="1575"/>
        <end position="1627"/>
    </location>
</feature>
<dbReference type="SUPFAM" id="SSF57903">
    <property type="entry name" value="FYVE/PHD zinc finger"/>
    <property type="match status" value="3"/>
</dbReference>
<keyword evidence="8 17" id="KW-0863">Zinc-finger</keyword>
<dbReference type="SUPFAM" id="SSF47370">
    <property type="entry name" value="Bromodomain"/>
    <property type="match status" value="1"/>
</dbReference>
<dbReference type="FunFam" id="3.30.40.10:FF:000002">
    <property type="entry name" value="Histone-lysine N-methyltransferase"/>
    <property type="match status" value="1"/>
</dbReference>
<keyword evidence="15" id="KW-0539">Nucleus</keyword>
<comment type="caution">
    <text evidence="24">The sequence shown here is derived from an EMBL/GenBank/DDBJ whole genome shotgun (WGS) entry which is preliminary data.</text>
</comment>
<keyword evidence="10" id="KW-0156">Chromatin regulator</keyword>
<evidence type="ECO:0000256" key="17">
    <source>
        <dbReference type="PROSITE-ProRule" id="PRU00509"/>
    </source>
</evidence>
<dbReference type="InterPro" id="IPR011011">
    <property type="entry name" value="Znf_FYVE_PHD"/>
</dbReference>
<evidence type="ECO:0000256" key="9">
    <source>
        <dbReference type="ARBA" id="ARBA00022833"/>
    </source>
</evidence>
<evidence type="ECO:0000256" key="4">
    <source>
        <dbReference type="ARBA" id="ARBA00022679"/>
    </source>
</evidence>
<dbReference type="PANTHER" id="PTHR45838:SF4">
    <property type="entry name" value="HISTONE-LYSINE N-METHYLTRANSFERASE TRITHORAX"/>
    <property type="match status" value="1"/>
</dbReference>
<feature type="region of interest" description="Disordered" evidence="18">
    <location>
        <begin position="815"/>
        <end position="932"/>
    </location>
</feature>
<accession>A0AAW0YNW1</accession>
<dbReference type="Gene3D" id="1.20.920.10">
    <property type="entry name" value="Bromodomain-like"/>
    <property type="match status" value="1"/>
</dbReference>
<dbReference type="Pfam" id="PF13771">
    <property type="entry name" value="zf-HC5HC2H"/>
    <property type="match status" value="1"/>
</dbReference>
<dbReference type="InterPro" id="IPR016177">
    <property type="entry name" value="DNA-bd_dom_sf"/>
</dbReference>
<dbReference type="PROSITE" id="PS51058">
    <property type="entry name" value="ZF_CXXC"/>
    <property type="match status" value="1"/>
</dbReference>
<evidence type="ECO:0000256" key="11">
    <source>
        <dbReference type="ARBA" id="ARBA00023015"/>
    </source>
</evidence>
<evidence type="ECO:0000256" key="10">
    <source>
        <dbReference type="ARBA" id="ARBA00022853"/>
    </source>
</evidence>
<feature type="compositionally biased region" description="Low complexity" evidence="18">
    <location>
        <begin position="2808"/>
        <end position="2820"/>
    </location>
</feature>
<feature type="compositionally biased region" description="Polar residues" evidence="18">
    <location>
        <begin position="295"/>
        <end position="315"/>
    </location>
</feature>
<proteinExistence type="inferred from homology"/>
<dbReference type="Pfam" id="PF00628">
    <property type="entry name" value="PHD"/>
    <property type="match status" value="1"/>
</dbReference>
<evidence type="ECO:0000259" key="23">
    <source>
        <dbReference type="PROSITE" id="PS51805"/>
    </source>
</evidence>
<keyword evidence="5" id="KW-0949">S-adenosyl-L-methionine</keyword>
<dbReference type="InterPro" id="IPR013083">
    <property type="entry name" value="Znf_RING/FYVE/PHD"/>
</dbReference>
<evidence type="ECO:0000256" key="1">
    <source>
        <dbReference type="ARBA" id="ARBA00004123"/>
    </source>
</evidence>
<feature type="region of interest" description="Disordered" evidence="18">
    <location>
        <begin position="958"/>
        <end position="983"/>
    </location>
</feature>
<dbReference type="CDD" id="cd15506">
    <property type="entry name" value="PHD1_KMT2A_like"/>
    <property type="match status" value="1"/>
</dbReference>
<feature type="region of interest" description="Disordered" evidence="18">
    <location>
        <begin position="742"/>
        <end position="800"/>
    </location>
</feature>
<evidence type="ECO:0000256" key="12">
    <source>
        <dbReference type="ARBA" id="ARBA00023117"/>
    </source>
</evidence>
<gene>
    <name evidence="24" type="ORF">OTU49_003590</name>
</gene>
<feature type="compositionally biased region" description="Basic residues" evidence="18">
    <location>
        <begin position="284"/>
        <end position="294"/>
    </location>
</feature>
<dbReference type="PROSITE" id="PS50016">
    <property type="entry name" value="ZF_PHD_2"/>
    <property type="match status" value="3"/>
</dbReference>
<keyword evidence="14" id="KW-0804">Transcription</keyword>
<organism evidence="24 25">
    <name type="scientific">Cherax quadricarinatus</name>
    <name type="common">Australian red claw crayfish</name>
    <dbReference type="NCBI Taxonomy" id="27406"/>
    <lineage>
        <taxon>Eukaryota</taxon>
        <taxon>Metazoa</taxon>
        <taxon>Ecdysozoa</taxon>
        <taxon>Arthropoda</taxon>
        <taxon>Crustacea</taxon>
        <taxon>Multicrustacea</taxon>
        <taxon>Malacostraca</taxon>
        <taxon>Eumalacostraca</taxon>
        <taxon>Eucarida</taxon>
        <taxon>Decapoda</taxon>
        <taxon>Pleocyemata</taxon>
        <taxon>Astacidea</taxon>
        <taxon>Parastacoidea</taxon>
        <taxon>Parastacidae</taxon>
        <taxon>Cherax</taxon>
    </lineage>
</organism>
<feature type="region of interest" description="Disordered" evidence="18">
    <location>
        <begin position="1223"/>
        <end position="1246"/>
    </location>
</feature>
<keyword evidence="9" id="KW-0862">Zinc</keyword>
<evidence type="ECO:0008006" key="26">
    <source>
        <dbReference type="Google" id="ProtNLM"/>
    </source>
</evidence>
<comment type="subcellular location">
    <subcellularLocation>
        <location evidence="1">Nucleus</location>
    </subcellularLocation>
</comment>
<sequence>MAKFRFPGKALKLNTRKRVRYRGSCGGNTPEELYTGRIRRGLDLFTQIFGESEEDEDGFDGFLSCQAGTSEVKTASTTMLELPVRKAGKRSAQKVEEACAIFEKEGLVTRGRTSVVQMTVKELSVSSEKKKDLHISGVERTEKVLGFVEPASDNKAVVAAPPSSSSLESDQFLEEKNTVVVSATSHVTRKQTNHRISRPPTVKTALAKKLLAKAKKKMPSLPVVGEKSPKRFILPTMSVRSSRIIKPNKRLFADITEMCSTSSSLMADTSTETGEDSVSVPSKRLVKLTRKGRGSHTQFLSLPRSRAQSKNSLSGTEGVGRDRMRRTISLYTASITGVSKGQVGRPPKRLLRRYEAPMQEVEAEAPDSPQRCDPKESRVKEKIEKLLRSPWDDRLKQSGKGGKIESDELLAAPASSTSPALSASVLSRNILRKARLNLNKTTLQKIRNPASLQRLIPMCDEGSVEGKCAICDLADGNSRKFGIVFCEICSNFLHNASDGPREVFECQGSKGECQFQGYVEEDRCLACWLSRILVSCSMPSLLHDRLRKRLPTILKEHIPTSLARCMNVGGLPIILEKDADLASHTKRLPLDPGGGGAFGSVMDLPGGWRRKTGPEVVVISPSGEKFKSVQKLEEFLKKQGISTDARVLFGNNSPAVCRSSEVKSRPSVQSNISERGKVVMTTLPGGWIRRIKWRSAGDRFDTYVYSPDGRTFRSRRELSAYFQLIGKVDDIHKYFPVVTGHSDASVPSSSDTPGSSSTEPVSSSESCSEISSDDKSPEASECEVESSKSKNKKSGSTHEKVARLSYIKDLKSKNYNEQGRCRSKSGSKLKTTDNSGEDLAGKVSSVDIKNEGKNMERKYKKAKVIMRSRSMSIGRNQNKCDTSFTDTTESESEQKKSGTVMVFPKAFSRSRSKNTSKSIESPSLSEKSTHLSDTHVEITQEINDTDVVEEIQDFANVSPNRKRRKTEEGPVPVASSVEVSERKPDPKIVLKIPKKVIKPLGRKHRLRNKIVDSDPPDVGLDDKQSTEQQVLQDNTKVIQDKNIDMLAQVPSTNKSLDEAQGKLFNNDQNADPIGVESEPLVEGVKSSDSKVSLPNVSEGEVVPDSLLVPEFKSKSKPKRLSVYQTCHFGNGWSRKIRWNEKGEGKVALLHSPDSQTFRSRIELLAYFKKAGRSKVDLDFYFPPVLKREQTSLSSETKVEKDPITEISAVAEITSTSAQSSEVSEFSDTETLAKTSEDSCASGEESKKPRITKAIKCFRKSGMQPGFKNFPETVTEEITFSNLTAKVCDSIQPLLEEPGKHIAQLGKSGRKVIIVSTQEGKSSVKSETEEGEGPISEVGGPRVKHVCRSQAQVLGIPRAVFPSPRKDEDRLISSASIPIRKGNQKRKIVTVTTTASGKVLRKTQWCNKCPGCTTPNCLKCSNCLDMKKYGGPGTKKKPCIMRKCHNPRLSMKSAISQESTSKVPLQVTSTTVSSPTIVKETRKAPVINIKVPEEKTELPEVSSESVCKSSQQEKGVFVPRQVTRTLPDQKDRGDIAAGKQFVPGALVNIDYWQGYDADEMMLTGYPVTTASSLHPQVLCFRCGSVGKEQLIYCAWCCEGIHPYCLEDGEGPESEAEEIFWICRRCAVCQVCGAPGADSLLRCSDCRNYYHLECLGPSAHSTCQPTPDRPWKCVRCTRCTSCGSPNVAQWQKVSDRRKSLEVTTVETSHTVDLVLCARCVTLRERGNFCPLCNGCYEDDDYDAKMMECGRCGEWIHANCEGLNNERYQILSFLPDTVEYVCRNCVMDASSTWLDAVGRELLAGCEAVLQALLNSRCAKHLVRREVSIKLSSTGGLTPVPSLPAIGTPSLERNEEGLLENLVDGESLVLVAHPMEPNSTAASLGYLTGELLHSGKSDTLRSEKGISPLPSKAEGIMEFSCVDQVKSSVVNIDVDFCQVSCHSTMSASEKGKNVNSSLCSVNVDVKESPQDKAVALTNEPAKQMCTNYSNIDNVAANINAGKSGCIIGAKHKTDLKGKSSKEKCEEEVPAFPRRQTRSSLAGAALSSTAASSSASTDPIKLKECSVRLEDICKSKSPSSSPIKTQGEQDNILKLEVEPWKESESVKSQEVEASTKSTYCKALVCLESLEAKDLEGVTREALQGIKALKDTDVSCTQVDGPNDETTATSRVIRNLFFEERNQIVLDSTNLLESKKENNLEKALAQVEAQLISPKDKITKDIDDDCVSSEESSFCDTDTEIESIQDDPEEPRDLLSIKEKLKERKYESVLQFHVDMARVIENGRHLNRSQTRNVQATYAKHMKECFPWFDVKTPNVFELVDKQRPFPIPHLDHTYIFRTMMAGNRHFTMRDAPIFRKRSTSPLKGTLLSQPDRRKCVLCGRESDDEPNAAGRLLYLGQDEWLHVNCGLWSSEVYEEVDGGLQNVYLAVSRGRLIKCSACLERGATVGCCHKTCQATYHFLCARRSCCQFMEDKRIFCPQHESTLNGEEKSDDFKVSRCVYVDMDSEKKKWKQVPGNRVSIAIGSLNIKNLGRIVPESDSAEALIPMDFTCSRVYWSTVDPTRRVSYTCRTRRVVPTLDDASLMADAAFHKTIDHSLGEETVYKEMAAVKKWFKQLEERKVEKKSRETNIIPPHLCPLYRSIREREEEKRAMDKVVHCPTPPAIVELDVQQCIDDIIDKVSRSVEEESLLLDTDLPAIVSADDNELISMVLNDLDACDPITLQSTPSTSGRPSPLDIDFLSTCDHMMDSGKVNHSGNMIQEAQETECDPQVILDATLSPGCNPAHDTYQVESPNADIKEPIIETVSPPTTQDLGSVPSSSMSLSNAS</sequence>
<dbReference type="InterPro" id="IPR019787">
    <property type="entry name" value="Znf_PHD-finger"/>
</dbReference>
<dbReference type="GO" id="GO:0003677">
    <property type="term" value="F:DNA binding"/>
    <property type="evidence" value="ECO:0007669"/>
    <property type="project" value="UniProtKB-KW"/>
</dbReference>
<evidence type="ECO:0000256" key="8">
    <source>
        <dbReference type="ARBA" id="ARBA00022771"/>
    </source>
</evidence>
<evidence type="ECO:0000259" key="22">
    <source>
        <dbReference type="PROSITE" id="PS51058"/>
    </source>
</evidence>
<dbReference type="EMBL" id="JARKIK010000003">
    <property type="protein sequence ID" value="KAK8753256.1"/>
    <property type="molecule type" value="Genomic_DNA"/>
</dbReference>
<dbReference type="Pfam" id="PF01429">
    <property type="entry name" value="MBD"/>
    <property type="match status" value="1"/>
</dbReference>
<feature type="compositionally biased region" description="Polar residues" evidence="18">
    <location>
        <begin position="1223"/>
        <end position="1233"/>
    </location>
</feature>
<dbReference type="GO" id="GO:0008270">
    <property type="term" value="F:zinc ion binding"/>
    <property type="evidence" value="ECO:0007669"/>
    <property type="project" value="UniProtKB-KW"/>
</dbReference>
<dbReference type="CDD" id="cd15508">
    <property type="entry name" value="PHD3_KMT2A_like"/>
    <property type="match status" value="1"/>
</dbReference>
<keyword evidence="6" id="KW-0479">Metal-binding</keyword>
<feature type="region of interest" description="Disordered" evidence="18">
    <location>
        <begin position="2014"/>
        <end position="2043"/>
    </location>
</feature>
<protein>
    <recommendedName>
        <fullName evidence="26">Histone-lysine N-methyltransferase</fullName>
    </recommendedName>
</protein>
<dbReference type="Gene3D" id="3.30.40.10">
    <property type="entry name" value="Zinc/RING finger domain, C3HC4 (zinc finger)"/>
    <property type="match status" value="3"/>
</dbReference>
<keyword evidence="12 16" id="KW-0103">Bromodomain</keyword>
<feature type="region of interest" description="Disordered" evidence="18">
    <location>
        <begin position="2797"/>
        <end position="2820"/>
    </location>
</feature>
<dbReference type="InterPro" id="IPR001739">
    <property type="entry name" value="Methyl_CpG_DNA-bd"/>
</dbReference>
<feature type="domain" description="Bromo" evidence="19">
    <location>
        <begin position="2243"/>
        <end position="2288"/>
    </location>
</feature>
<feature type="domain" description="PHD-type" evidence="20">
    <location>
        <begin position="1624"/>
        <end position="1677"/>
    </location>
</feature>
<feature type="compositionally biased region" description="Low complexity" evidence="18">
    <location>
        <begin position="2034"/>
        <end position="2043"/>
    </location>
</feature>
<dbReference type="Pfam" id="PF00439">
    <property type="entry name" value="Bromodomain"/>
    <property type="match status" value="1"/>
</dbReference>
<dbReference type="Pfam" id="PF05964">
    <property type="entry name" value="FYRN"/>
    <property type="match status" value="1"/>
</dbReference>
<evidence type="ECO:0000259" key="21">
    <source>
        <dbReference type="PROSITE" id="PS50982"/>
    </source>
</evidence>
<feature type="region of interest" description="Disordered" evidence="18">
    <location>
        <begin position="265"/>
        <end position="325"/>
    </location>
</feature>
<dbReference type="Gene3D" id="3.30.160.360">
    <property type="match status" value="1"/>
</dbReference>
<dbReference type="GO" id="GO:0045893">
    <property type="term" value="P:positive regulation of DNA-templated transcription"/>
    <property type="evidence" value="ECO:0007669"/>
    <property type="project" value="TreeGrafter"/>
</dbReference>
<feature type="compositionally biased region" description="Polar residues" evidence="18">
    <location>
        <begin position="869"/>
        <end position="880"/>
    </location>
</feature>
<dbReference type="InterPro" id="IPR034732">
    <property type="entry name" value="EPHD"/>
</dbReference>
<dbReference type="InterPro" id="IPR002857">
    <property type="entry name" value="Znf_CXXC"/>
</dbReference>
<reference evidence="24 25" key="1">
    <citation type="journal article" date="2024" name="BMC Genomics">
        <title>Genome assembly of redclaw crayfish (Cherax quadricarinatus) provides insights into its immune adaptation and hypoxia tolerance.</title>
        <authorList>
            <person name="Liu Z."/>
            <person name="Zheng J."/>
            <person name="Li H."/>
            <person name="Fang K."/>
            <person name="Wang S."/>
            <person name="He J."/>
            <person name="Zhou D."/>
            <person name="Weng S."/>
            <person name="Chi M."/>
            <person name="Gu Z."/>
            <person name="He J."/>
            <person name="Li F."/>
            <person name="Wang M."/>
        </authorList>
    </citation>
    <scope>NUCLEOTIDE SEQUENCE [LARGE SCALE GENOMIC DNA]</scope>
    <source>
        <strain evidence="24">ZL_2023a</strain>
    </source>
</reference>
<evidence type="ECO:0000256" key="2">
    <source>
        <dbReference type="ARBA" id="ARBA00007444"/>
    </source>
</evidence>
<keyword evidence="4" id="KW-0808">Transferase</keyword>
<feature type="compositionally biased region" description="Polar residues" evidence="18">
    <location>
        <begin position="915"/>
        <end position="926"/>
    </location>
</feature>
<keyword evidence="3" id="KW-0489">Methyltransferase</keyword>
<evidence type="ECO:0000256" key="3">
    <source>
        <dbReference type="ARBA" id="ARBA00022603"/>
    </source>
</evidence>
<dbReference type="PROSITE" id="PS51542">
    <property type="entry name" value="FYRN"/>
    <property type="match status" value="1"/>
</dbReference>
<evidence type="ECO:0000256" key="18">
    <source>
        <dbReference type="SAM" id="MobiDB-lite"/>
    </source>
</evidence>
<dbReference type="InterPro" id="IPR036427">
    <property type="entry name" value="Bromodomain-like_sf"/>
</dbReference>
<dbReference type="Pfam" id="PF02008">
    <property type="entry name" value="zf-CXXC"/>
    <property type="match status" value="1"/>
</dbReference>
<feature type="region of interest" description="Disordered" evidence="18">
    <location>
        <begin position="1010"/>
        <end position="1029"/>
    </location>
</feature>
<name>A0AAW0YNW1_CHEQU</name>
<feature type="non-terminal residue" evidence="24">
    <location>
        <position position="2820"/>
    </location>
</feature>
<keyword evidence="25" id="KW-1185">Reference proteome</keyword>
<dbReference type="SMART" id="SM00391">
    <property type="entry name" value="MBD"/>
    <property type="match status" value="2"/>
</dbReference>
<dbReference type="PROSITE" id="PS51805">
    <property type="entry name" value="EPHD"/>
    <property type="match status" value="1"/>
</dbReference>
<dbReference type="CDD" id="cd04369">
    <property type="entry name" value="Bromodomain"/>
    <property type="match status" value="1"/>
</dbReference>
<evidence type="ECO:0000256" key="5">
    <source>
        <dbReference type="ARBA" id="ARBA00022691"/>
    </source>
</evidence>
<dbReference type="InterPro" id="IPR003888">
    <property type="entry name" value="FYrich_N"/>
</dbReference>
<evidence type="ECO:0000256" key="6">
    <source>
        <dbReference type="ARBA" id="ARBA00022723"/>
    </source>
</evidence>
<comment type="similarity">
    <text evidence="2">Belongs to the WAL family.</text>
</comment>
<feature type="domain" description="PHD-type" evidence="20">
    <location>
        <begin position="1724"/>
        <end position="1785"/>
    </location>
</feature>
<evidence type="ECO:0000256" key="14">
    <source>
        <dbReference type="ARBA" id="ARBA00023163"/>
    </source>
</evidence>
<dbReference type="GO" id="GO:0005700">
    <property type="term" value="C:polytene chromosome"/>
    <property type="evidence" value="ECO:0007669"/>
    <property type="project" value="UniProtKB-ARBA"/>
</dbReference>
<dbReference type="Proteomes" id="UP001445076">
    <property type="component" value="Unassembled WGS sequence"/>
</dbReference>
<feature type="compositionally biased region" description="Basic and acidic residues" evidence="18">
    <location>
        <begin position="848"/>
        <end position="857"/>
    </location>
</feature>
<feature type="region of interest" description="Disordered" evidence="18">
    <location>
        <begin position="358"/>
        <end position="378"/>
    </location>
</feature>
<keyword evidence="11" id="KW-0805">Transcription regulation</keyword>
<dbReference type="SUPFAM" id="SSF54171">
    <property type="entry name" value="DNA-binding domain"/>
    <property type="match status" value="3"/>
</dbReference>
<dbReference type="GO" id="GO:0042800">
    <property type="term" value="F:histone H3K4 methyltransferase activity"/>
    <property type="evidence" value="ECO:0007669"/>
    <property type="project" value="TreeGrafter"/>
</dbReference>
<dbReference type="PROSITE" id="PS50014">
    <property type="entry name" value="BROMODOMAIN_2"/>
    <property type="match status" value="1"/>
</dbReference>
<evidence type="ECO:0000313" key="24">
    <source>
        <dbReference type="EMBL" id="KAK8753256.1"/>
    </source>
</evidence>
<evidence type="ECO:0000256" key="16">
    <source>
        <dbReference type="PROSITE-ProRule" id="PRU00035"/>
    </source>
</evidence>
<dbReference type="GO" id="GO:0035097">
    <property type="term" value="C:histone methyltransferase complex"/>
    <property type="evidence" value="ECO:0007669"/>
    <property type="project" value="TreeGrafter"/>
</dbReference>
<evidence type="ECO:0000259" key="19">
    <source>
        <dbReference type="PROSITE" id="PS50014"/>
    </source>
</evidence>
<keyword evidence="13" id="KW-0238">DNA-binding</keyword>
<evidence type="ECO:0000313" key="25">
    <source>
        <dbReference type="Proteomes" id="UP001445076"/>
    </source>
</evidence>
<feature type="domain" description="MBD" evidence="21">
    <location>
        <begin position="673"/>
        <end position="742"/>
    </location>
</feature>
<feature type="compositionally biased region" description="Low complexity" evidence="18">
    <location>
        <begin position="745"/>
        <end position="770"/>
    </location>
</feature>
<dbReference type="SMART" id="SM00249">
    <property type="entry name" value="PHD"/>
    <property type="match status" value="4"/>
</dbReference>
<dbReference type="Gene3D" id="3.30.890.10">
    <property type="entry name" value="Methyl-cpg-binding Protein 2, Chain A"/>
    <property type="match status" value="2"/>
</dbReference>
<dbReference type="PROSITE" id="PS50982">
    <property type="entry name" value="MBD"/>
    <property type="match status" value="1"/>
</dbReference>
<feature type="domain" description="CXXC-type" evidence="22">
    <location>
        <begin position="1397"/>
        <end position="1444"/>
    </location>
</feature>
<feature type="region of interest" description="Disordered" evidence="18">
    <location>
        <begin position="1065"/>
        <end position="1096"/>
    </location>
</feature>
<evidence type="ECO:0000256" key="13">
    <source>
        <dbReference type="ARBA" id="ARBA00023125"/>
    </source>
</evidence>
<dbReference type="GO" id="GO:0032259">
    <property type="term" value="P:methylation"/>
    <property type="evidence" value="ECO:0007669"/>
    <property type="project" value="UniProtKB-KW"/>
</dbReference>
<evidence type="ECO:0000256" key="15">
    <source>
        <dbReference type="ARBA" id="ARBA00023242"/>
    </source>
</evidence>
<dbReference type="InterPro" id="IPR001487">
    <property type="entry name" value="Bromodomain"/>
</dbReference>
<evidence type="ECO:0000256" key="7">
    <source>
        <dbReference type="ARBA" id="ARBA00022737"/>
    </source>
</evidence>